<feature type="transmembrane region" description="Helical" evidence="1">
    <location>
        <begin position="35"/>
        <end position="56"/>
    </location>
</feature>
<keyword evidence="1" id="KW-0812">Transmembrane</keyword>
<dbReference type="Proteomes" id="UP001454036">
    <property type="component" value="Unassembled WGS sequence"/>
</dbReference>
<protein>
    <submittedName>
        <fullName evidence="2">Uncharacterized protein</fullName>
    </submittedName>
</protein>
<evidence type="ECO:0000313" key="3">
    <source>
        <dbReference type="Proteomes" id="UP001454036"/>
    </source>
</evidence>
<name>A0AAV3RZL4_LITER</name>
<reference evidence="2 3" key="1">
    <citation type="submission" date="2024-01" db="EMBL/GenBank/DDBJ databases">
        <title>The complete chloroplast genome sequence of Lithospermum erythrorhizon: insights into the phylogenetic relationship among Boraginaceae species and the maternal lineages of purple gromwells.</title>
        <authorList>
            <person name="Okada T."/>
            <person name="Watanabe K."/>
        </authorList>
    </citation>
    <scope>NUCLEOTIDE SEQUENCE [LARGE SCALE GENOMIC DNA]</scope>
</reference>
<feature type="transmembrane region" description="Helical" evidence="1">
    <location>
        <begin position="7"/>
        <end position="23"/>
    </location>
</feature>
<feature type="transmembrane region" description="Helical" evidence="1">
    <location>
        <begin position="138"/>
        <end position="160"/>
    </location>
</feature>
<comment type="caution">
    <text evidence="2">The sequence shown here is derived from an EMBL/GenBank/DDBJ whole genome shotgun (WGS) entry which is preliminary data.</text>
</comment>
<keyword evidence="1" id="KW-0472">Membrane</keyword>
<proteinExistence type="predicted"/>
<gene>
    <name evidence="2" type="ORF">LIER_33157</name>
</gene>
<accession>A0AAV3RZL4</accession>
<evidence type="ECO:0000313" key="2">
    <source>
        <dbReference type="EMBL" id="GAA0185869.1"/>
    </source>
</evidence>
<evidence type="ECO:0000256" key="1">
    <source>
        <dbReference type="SAM" id="Phobius"/>
    </source>
</evidence>
<organism evidence="2 3">
    <name type="scientific">Lithospermum erythrorhizon</name>
    <name type="common">Purple gromwell</name>
    <name type="synonym">Lithospermum officinale var. erythrorhizon</name>
    <dbReference type="NCBI Taxonomy" id="34254"/>
    <lineage>
        <taxon>Eukaryota</taxon>
        <taxon>Viridiplantae</taxon>
        <taxon>Streptophyta</taxon>
        <taxon>Embryophyta</taxon>
        <taxon>Tracheophyta</taxon>
        <taxon>Spermatophyta</taxon>
        <taxon>Magnoliopsida</taxon>
        <taxon>eudicotyledons</taxon>
        <taxon>Gunneridae</taxon>
        <taxon>Pentapetalae</taxon>
        <taxon>asterids</taxon>
        <taxon>lamiids</taxon>
        <taxon>Boraginales</taxon>
        <taxon>Boraginaceae</taxon>
        <taxon>Boraginoideae</taxon>
        <taxon>Lithospermeae</taxon>
        <taxon>Lithospermum</taxon>
    </lineage>
</organism>
<sequence length="166" mass="18649">MVQKVHVNAGLAAATLTLIYFYVKSSIESNDKWNRLNGLEVPVIVLAMIVFLGYWASKMYSRVIRQFKNIVENALPQESGFDGAVEDLVRFFRRVGHGPVIPDAAGPDSIIIEKSYIKQITSIKYRSMVDLESMKRNLACQVTSATIRMMLAVIASPFFFSHIKMG</sequence>
<keyword evidence="3" id="KW-1185">Reference proteome</keyword>
<dbReference type="EMBL" id="BAABME010013148">
    <property type="protein sequence ID" value="GAA0185869.1"/>
    <property type="molecule type" value="Genomic_DNA"/>
</dbReference>
<keyword evidence="1" id="KW-1133">Transmembrane helix</keyword>
<dbReference type="AlphaFoldDB" id="A0AAV3RZL4"/>